<dbReference type="Proteomes" id="UP000290588">
    <property type="component" value="Unassembled WGS sequence"/>
</dbReference>
<dbReference type="OrthoDB" id="6521217at2"/>
<dbReference type="Pfam" id="PF13280">
    <property type="entry name" value="WYL"/>
    <property type="match status" value="1"/>
</dbReference>
<dbReference type="InterPro" id="IPR036388">
    <property type="entry name" value="WH-like_DNA-bd_sf"/>
</dbReference>
<accession>A0A347UA40</accession>
<reference evidence="3 5" key="2">
    <citation type="submission" date="2018-08" db="EMBL/GenBank/DDBJ databases">
        <title>Complete genome of the Arcobacter ellisii type strain LMG 26155.</title>
        <authorList>
            <person name="Miller W.G."/>
            <person name="Yee E."/>
            <person name="Bono J.L."/>
        </authorList>
    </citation>
    <scope>NUCLEOTIDE SEQUENCE [LARGE SCALE GENOMIC DNA]</scope>
    <source>
        <strain evidence="3 5">LMG 26155</strain>
    </source>
</reference>
<proteinExistence type="predicted"/>
<evidence type="ECO:0000313" key="5">
    <source>
        <dbReference type="Proteomes" id="UP000262582"/>
    </source>
</evidence>
<dbReference type="AlphaFoldDB" id="A0A347UA40"/>
<evidence type="ECO:0000259" key="2">
    <source>
        <dbReference type="Pfam" id="PF13280"/>
    </source>
</evidence>
<name>A0A347UA40_9BACT</name>
<dbReference type="InterPro" id="IPR026881">
    <property type="entry name" value="WYL_dom"/>
</dbReference>
<reference evidence="4 6" key="1">
    <citation type="submission" date="2017-09" db="EMBL/GenBank/DDBJ databases">
        <title>Genomics of the genus Arcobacter.</title>
        <authorList>
            <person name="Perez-Cataluna A."/>
            <person name="Figueras M.J."/>
            <person name="Salas-Masso N."/>
        </authorList>
    </citation>
    <scope>NUCLEOTIDE SEQUENCE [LARGE SCALE GENOMIC DNA]</scope>
    <source>
        <strain evidence="4 6">CECT 7837</strain>
    </source>
</reference>
<organism evidence="4 6">
    <name type="scientific">Arcobacter ellisii</name>
    <dbReference type="NCBI Taxonomy" id="913109"/>
    <lineage>
        <taxon>Bacteria</taxon>
        <taxon>Pseudomonadati</taxon>
        <taxon>Campylobacterota</taxon>
        <taxon>Epsilonproteobacteria</taxon>
        <taxon>Campylobacterales</taxon>
        <taxon>Arcobacteraceae</taxon>
        <taxon>Arcobacter</taxon>
    </lineage>
</organism>
<dbReference type="PROSITE" id="PS52050">
    <property type="entry name" value="WYL"/>
    <property type="match status" value="1"/>
</dbReference>
<evidence type="ECO:0000313" key="4">
    <source>
        <dbReference type="EMBL" id="RXI31407.1"/>
    </source>
</evidence>
<dbReference type="EMBL" id="NXIG01000004">
    <property type="protein sequence ID" value="RXI31407.1"/>
    <property type="molecule type" value="Genomic_DNA"/>
</dbReference>
<protein>
    <submittedName>
        <fullName evidence="3 4">Transcriptional regulator</fullName>
    </submittedName>
</protein>
<dbReference type="PANTHER" id="PTHR34580:SF1">
    <property type="entry name" value="PROTEIN PAFC"/>
    <property type="match status" value="1"/>
</dbReference>
<dbReference type="PANTHER" id="PTHR34580">
    <property type="match status" value="1"/>
</dbReference>
<feature type="domain" description="WYL" evidence="2">
    <location>
        <begin position="125"/>
        <end position="182"/>
    </location>
</feature>
<dbReference type="Proteomes" id="UP000262582">
    <property type="component" value="Chromosome"/>
</dbReference>
<feature type="domain" description="Helix-turn-helix type 11" evidence="1">
    <location>
        <begin position="11"/>
        <end position="47"/>
    </location>
</feature>
<keyword evidence="5" id="KW-1185">Reference proteome</keyword>
<evidence type="ECO:0000313" key="6">
    <source>
        <dbReference type="Proteomes" id="UP000290588"/>
    </source>
</evidence>
<dbReference type="RefSeq" id="WP_118917888.1">
    <property type="nucleotide sequence ID" value="NZ_CP032097.1"/>
</dbReference>
<dbReference type="KEGG" id="aell:AELL_2076"/>
<gene>
    <name evidence="3" type="ORF">AELL_2076</name>
    <name evidence="4" type="ORF">CP962_04655</name>
</gene>
<dbReference type="EMBL" id="CP032097">
    <property type="protein sequence ID" value="AXX95718.1"/>
    <property type="molecule type" value="Genomic_DNA"/>
</dbReference>
<dbReference type="InterPro" id="IPR013196">
    <property type="entry name" value="HTH_11"/>
</dbReference>
<sequence>MKKSHDTLALRLSLILTKLNSGESFTAKELAEEFNVNIRTIQRDIKERLFYIPIDKKGDYYSMKSYALGKLSFQDIKNFATLSGIKELYPELSNDFISDILNVKLNKAYLIKNQGFENITSKKDCFEQLSAAIIKNSPVNFIYSNKPRVVNPYKLINNNSIWYLLADENNKLKNFTFSKIEKFNWEDESKKFTSKKEFLEQIERNDTNWFSNENIEVTLKIDNSAKEYFLRKEILPNKKLLKQNDEYFIISTIVSYDDEILRVVKYWLPHIKIVSPQYLQTKLNNMLSEYINQ</sequence>
<dbReference type="Pfam" id="PF08279">
    <property type="entry name" value="HTH_11"/>
    <property type="match status" value="1"/>
</dbReference>
<dbReference type="InterPro" id="IPR051534">
    <property type="entry name" value="CBASS_pafABC_assoc_protein"/>
</dbReference>
<dbReference type="Gene3D" id="1.10.10.10">
    <property type="entry name" value="Winged helix-like DNA-binding domain superfamily/Winged helix DNA-binding domain"/>
    <property type="match status" value="1"/>
</dbReference>
<evidence type="ECO:0000259" key="1">
    <source>
        <dbReference type="Pfam" id="PF08279"/>
    </source>
</evidence>
<evidence type="ECO:0000313" key="3">
    <source>
        <dbReference type="EMBL" id="AXX95718.1"/>
    </source>
</evidence>